<keyword evidence="3" id="KW-1185">Reference proteome</keyword>
<name>A0A1J4Q1K9_9ACTN</name>
<evidence type="ECO:0000313" key="2">
    <source>
        <dbReference type="EMBL" id="OIK26016.1"/>
    </source>
</evidence>
<evidence type="ECO:0000256" key="1">
    <source>
        <dbReference type="SAM" id="MobiDB-lite"/>
    </source>
</evidence>
<feature type="compositionally biased region" description="Basic residues" evidence="1">
    <location>
        <begin position="136"/>
        <end position="147"/>
    </location>
</feature>
<dbReference type="Proteomes" id="UP000034838">
    <property type="component" value="Unassembled WGS sequence"/>
</dbReference>
<proteinExistence type="predicted"/>
<protein>
    <recommendedName>
        <fullName evidence="4">Transposase DDE domain-containing protein</fullName>
    </recommendedName>
</protein>
<organism evidence="2 3">
    <name type="scientific">Streptomyces malaysiense</name>
    <dbReference type="NCBI Taxonomy" id="1428626"/>
    <lineage>
        <taxon>Bacteria</taxon>
        <taxon>Bacillati</taxon>
        <taxon>Actinomycetota</taxon>
        <taxon>Actinomycetes</taxon>
        <taxon>Kitasatosporales</taxon>
        <taxon>Streptomycetaceae</taxon>
        <taxon>Streptomyces</taxon>
    </lineage>
</organism>
<evidence type="ECO:0000313" key="3">
    <source>
        <dbReference type="Proteomes" id="UP000034838"/>
    </source>
</evidence>
<sequence>MCPAQAGRVQCPLKPHTLGKGVHLTLVNVPPSPVEPHAVCKNGSVTFPPEAGAQLWQPLQHGREHWQRIYFRLRNSVEGVNGFGKDPLYEHFESGGTRRIRGIAAQTLLLAFQLGHANRRKLTAWADAIALGGDRPRRRPTRRRKTRPLGDWTPKGYLTKRDNKTGTKPDQ</sequence>
<dbReference type="EMBL" id="LBDA02000042">
    <property type="protein sequence ID" value="OIK26016.1"/>
    <property type="molecule type" value="Genomic_DNA"/>
</dbReference>
<feature type="compositionally biased region" description="Basic and acidic residues" evidence="1">
    <location>
        <begin position="159"/>
        <end position="171"/>
    </location>
</feature>
<comment type="caution">
    <text evidence="2">The sequence shown here is derived from an EMBL/GenBank/DDBJ whole genome shotgun (WGS) entry which is preliminary data.</text>
</comment>
<reference evidence="2" key="1">
    <citation type="submission" date="2016-10" db="EMBL/GenBank/DDBJ databases">
        <title>Genome sequence of Streptomyces malaysiense MUSC 136.</title>
        <authorList>
            <person name="Lee L.-H."/>
            <person name="Ser H.-L."/>
        </authorList>
    </citation>
    <scope>NUCLEOTIDE SEQUENCE [LARGE SCALE GENOMIC DNA]</scope>
    <source>
        <strain evidence="2">MUSC 136</strain>
    </source>
</reference>
<gene>
    <name evidence="2" type="ORF">VT52_019025</name>
</gene>
<evidence type="ECO:0008006" key="4">
    <source>
        <dbReference type="Google" id="ProtNLM"/>
    </source>
</evidence>
<dbReference type="AlphaFoldDB" id="A0A1J4Q1K9"/>
<feature type="region of interest" description="Disordered" evidence="1">
    <location>
        <begin position="133"/>
        <end position="171"/>
    </location>
</feature>
<accession>A0A1J4Q1K9</accession>